<dbReference type="Proteomes" id="UP001141327">
    <property type="component" value="Unassembled WGS sequence"/>
</dbReference>
<dbReference type="Gene3D" id="3.80.10.10">
    <property type="entry name" value="Ribonuclease Inhibitor"/>
    <property type="match status" value="1"/>
</dbReference>
<sequence length="183" mass="19745">MTASPTGEPVSHQVDEEEEARRKAAEEEAVQRQAAEAAAAAEEELKVRFDGYDLTDQCAVALAGWLATNETITVLDLSKNRIGVEGARAFAAALAQNHTITMIYFEKNQIGDEGARAFAAALPQNSTLTDASRSRVLRLVVFRILLVRICEARSRNNICTSGLGHVLGPCETYRVDARGAAGQ</sequence>
<feature type="region of interest" description="Disordered" evidence="2">
    <location>
        <begin position="1"/>
        <end position="30"/>
    </location>
</feature>
<dbReference type="PANTHER" id="PTHR24111">
    <property type="entry name" value="LEUCINE-RICH REPEAT-CONTAINING PROTEIN 34"/>
    <property type="match status" value="1"/>
</dbReference>
<dbReference type="InterPro" id="IPR052201">
    <property type="entry name" value="LRR-containing_regulator"/>
</dbReference>
<proteinExistence type="predicted"/>
<gene>
    <name evidence="3" type="ORF">PAPYR_11840</name>
</gene>
<dbReference type="SMART" id="SM00368">
    <property type="entry name" value="LRR_RI"/>
    <property type="match status" value="2"/>
</dbReference>
<evidence type="ECO:0000313" key="4">
    <source>
        <dbReference type="Proteomes" id="UP001141327"/>
    </source>
</evidence>
<keyword evidence="1" id="KW-0677">Repeat</keyword>
<organism evidence="3 4">
    <name type="scientific">Paratrimastix pyriformis</name>
    <dbReference type="NCBI Taxonomy" id="342808"/>
    <lineage>
        <taxon>Eukaryota</taxon>
        <taxon>Metamonada</taxon>
        <taxon>Preaxostyla</taxon>
        <taxon>Paratrimastigidae</taxon>
        <taxon>Paratrimastix</taxon>
    </lineage>
</organism>
<feature type="compositionally biased region" description="Basic and acidic residues" evidence="2">
    <location>
        <begin position="19"/>
        <end position="30"/>
    </location>
</feature>
<protein>
    <submittedName>
        <fullName evidence="3">Uncharacterized protein</fullName>
    </submittedName>
</protein>
<name>A0ABQ8U705_9EUKA</name>
<reference evidence="3" key="1">
    <citation type="journal article" date="2022" name="bioRxiv">
        <title>Genomics of Preaxostyla Flagellates Illuminates Evolutionary Transitions and the Path Towards Mitochondrial Loss.</title>
        <authorList>
            <person name="Novak L.V.F."/>
            <person name="Treitli S.C."/>
            <person name="Pyrih J."/>
            <person name="Halakuc P."/>
            <person name="Pipaliya S.V."/>
            <person name="Vacek V."/>
            <person name="Brzon O."/>
            <person name="Soukal P."/>
            <person name="Eme L."/>
            <person name="Dacks J.B."/>
            <person name="Karnkowska A."/>
            <person name="Elias M."/>
            <person name="Hampl V."/>
        </authorList>
    </citation>
    <scope>NUCLEOTIDE SEQUENCE</scope>
    <source>
        <strain evidence="3">RCP-MX</strain>
    </source>
</reference>
<evidence type="ECO:0000313" key="3">
    <source>
        <dbReference type="EMBL" id="KAJ4453631.1"/>
    </source>
</evidence>
<dbReference type="SUPFAM" id="SSF52047">
    <property type="entry name" value="RNI-like"/>
    <property type="match status" value="1"/>
</dbReference>
<dbReference type="InterPro" id="IPR032675">
    <property type="entry name" value="LRR_dom_sf"/>
</dbReference>
<evidence type="ECO:0000256" key="2">
    <source>
        <dbReference type="SAM" id="MobiDB-lite"/>
    </source>
</evidence>
<comment type="caution">
    <text evidence="3">The sequence shown here is derived from an EMBL/GenBank/DDBJ whole genome shotgun (WGS) entry which is preliminary data.</text>
</comment>
<evidence type="ECO:0000256" key="1">
    <source>
        <dbReference type="ARBA" id="ARBA00022737"/>
    </source>
</evidence>
<dbReference type="PANTHER" id="PTHR24111:SF0">
    <property type="entry name" value="LEUCINE-RICH REPEAT-CONTAINING PROTEIN"/>
    <property type="match status" value="1"/>
</dbReference>
<dbReference type="InterPro" id="IPR001611">
    <property type="entry name" value="Leu-rich_rpt"/>
</dbReference>
<dbReference type="EMBL" id="JAPMOS010000233">
    <property type="protein sequence ID" value="KAJ4453631.1"/>
    <property type="molecule type" value="Genomic_DNA"/>
</dbReference>
<dbReference type="Pfam" id="PF13516">
    <property type="entry name" value="LRR_6"/>
    <property type="match status" value="2"/>
</dbReference>
<keyword evidence="4" id="KW-1185">Reference proteome</keyword>
<accession>A0ABQ8U705</accession>